<dbReference type="PANTHER" id="PTHR35462:SF2">
    <property type="entry name" value="TRANSMEMBRANE PROTEIN"/>
    <property type="match status" value="1"/>
</dbReference>
<keyword evidence="1" id="KW-0812">Transmembrane</keyword>
<organism evidence="2 3">
    <name type="scientific">Escallonia herrerae</name>
    <dbReference type="NCBI Taxonomy" id="1293975"/>
    <lineage>
        <taxon>Eukaryota</taxon>
        <taxon>Viridiplantae</taxon>
        <taxon>Streptophyta</taxon>
        <taxon>Embryophyta</taxon>
        <taxon>Tracheophyta</taxon>
        <taxon>Spermatophyta</taxon>
        <taxon>Magnoliopsida</taxon>
        <taxon>eudicotyledons</taxon>
        <taxon>Gunneridae</taxon>
        <taxon>Pentapetalae</taxon>
        <taxon>asterids</taxon>
        <taxon>campanulids</taxon>
        <taxon>Escalloniales</taxon>
        <taxon>Escalloniaceae</taxon>
        <taxon>Escallonia</taxon>
    </lineage>
</organism>
<dbReference type="Proteomes" id="UP001188597">
    <property type="component" value="Unassembled WGS sequence"/>
</dbReference>
<name>A0AA88W8J9_9ASTE</name>
<feature type="transmembrane region" description="Helical" evidence="1">
    <location>
        <begin position="76"/>
        <end position="93"/>
    </location>
</feature>
<evidence type="ECO:0000256" key="1">
    <source>
        <dbReference type="SAM" id="Phobius"/>
    </source>
</evidence>
<keyword evidence="1" id="KW-0472">Membrane</keyword>
<feature type="transmembrane region" description="Helical" evidence="1">
    <location>
        <begin position="38"/>
        <end position="56"/>
    </location>
</feature>
<keyword evidence="1" id="KW-1133">Transmembrane helix</keyword>
<protein>
    <submittedName>
        <fullName evidence="2">Uncharacterized protein</fullName>
    </submittedName>
</protein>
<sequence>METGDDWLAADKLQHVLFCFSVAVIFSLLATRARYQFLRRRSILVGSVISLAAGAAKESADELGFFHSAGASAKDAAADLLGVLTAVLVLSLAKSVSTRVRPVPPGQVRGPEMASSGSEVQNLPFLFNLTLPIRLCITKSSTGHLY</sequence>
<feature type="transmembrane region" description="Helical" evidence="1">
    <location>
        <begin position="12"/>
        <end position="31"/>
    </location>
</feature>
<dbReference type="EMBL" id="JAVXUP010000742">
    <property type="protein sequence ID" value="KAK3021813.1"/>
    <property type="molecule type" value="Genomic_DNA"/>
</dbReference>
<keyword evidence="3" id="KW-1185">Reference proteome</keyword>
<proteinExistence type="predicted"/>
<comment type="caution">
    <text evidence="2">The sequence shown here is derived from an EMBL/GenBank/DDBJ whole genome shotgun (WGS) entry which is preliminary data.</text>
</comment>
<gene>
    <name evidence="2" type="ORF">RJ639_047168</name>
</gene>
<dbReference type="AlphaFoldDB" id="A0AA88W8J9"/>
<reference evidence="2" key="1">
    <citation type="submission" date="2022-12" db="EMBL/GenBank/DDBJ databases">
        <title>Draft genome assemblies for two species of Escallonia (Escalloniales).</title>
        <authorList>
            <person name="Chanderbali A."/>
            <person name="Dervinis C."/>
            <person name="Anghel I."/>
            <person name="Soltis D."/>
            <person name="Soltis P."/>
            <person name="Zapata F."/>
        </authorList>
    </citation>
    <scope>NUCLEOTIDE SEQUENCE</scope>
    <source>
        <strain evidence="2">UCBG64.0493</strain>
        <tissue evidence="2">Leaf</tissue>
    </source>
</reference>
<evidence type="ECO:0000313" key="2">
    <source>
        <dbReference type="EMBL" id="KAK3021813.1"/>
    </source>
</evidence>
<dbReference type="PANTHER" id="PTHR35462">
    <property type="match status" value="1"/>
</dbReference>
<accession>A0AA88W8J9</accession>
<evidence type="ECO:0000313" key="3">
    <source>
        <dbReference type="Proteomes" id="UP001188597"/>
    </source>
</evidence>